<accession>A0A2H1VIU5</accession>
<gene>
    <name evidence="1" type="ORF">SFRICE_002696</name>
</gene>
<reference evidence="1" key="1">
    <citation type="submission" date="2016-07" db="EMBL/GenBank/DDBJ databases">
        <authorList>
            <person name="Bretaudeau A."/>
        </authorList>
    </citation>
    <scope>NUCLEOTIDE SEQUENCE</scope>
    <source>
        <strain evidence="1">Rice</strain>
        <tissue evidence="1">Whole body</tissue>
    </source>
</reference>
<name>A0A2H1VIU5_SPOFR</name>
<sequence>MLLCEEDAQLDYATSSISDVLLDGGGEEYGLLADDAQGSAPQPLAVHLPHVYTVYCNLACVYVVEPGRYRHLFLFFSLLGYEKLTSLNSMSPWNSWYRITFEPELSITGFLLMYWNCNEDYIYLNNYTKYSLTCDCASRESFLSKDPMNVPPMTTEGTHSSLSIQYIPIDKLAGPLLVKECDVLPEYGLKELLLHLCSHSLPHLATSLSAGVLMLSMKSAVGFDLWFANTFTTSPNTADIGKIRQKNSSKKKEESRISSTEHINITLHINYVLKIEIFKIYFLVPTSARRPLPPSVTPHAAVGRLSSITAIIFSYDIPFKKKIKHNDAMIQVTTDLYHHRSDQISTDQKKTINEQTDLQLDGVWLPSPLVVSDDVADDGATCSLGP</sequence>
<protein>
    <submittedName>
        <fullName evidence="1">SFRICE_002696</fullName>
    </submittedName>
</protein>
<evidence type="ECO:0000313" key="1">
    <source>
        <dbReference type="EMBL" id="SOQ40721.1"/>
    </source>
</evidence>
<dbReference type="EMBL" id="ODYU01002790">
    <property type="protein sequence ID" value="SOQ40721.1"/>
    <property type="molecule type" value="Genomic_DNA"/>
</dbReference>
<proteinExistence type="predicted"/>
<organism evidence="1">
    <name type="scientific">Spodoptera frugiperda</name>
    <name type="common">Fall armyworm</name>
    <dbReference type="NCBI Taxonomy" id="7108"/>
    <lineage>
        <taxon>Eukaryota</taxon>
        <taxon>Metazoa</taxon>
        <taxon>Ecdysozoa</taxon>
        <taxon>Arthropoda</taxon>
        <taxon>Hexapoda</taxon>
        <taxon>Insecta</taxon>
        <taxon>Pterygota</taxon>
        <taxon>Neoptera</taxon>
        <taxon>Endopterygota</taxon>
        <taxon>Lepidoptera</taxon>
        <taxon>Glossata</taxon>
        <taxon>Ditrysia</taxon>
        <taxon>Noctuoidea</taxon>
        <taxon>Noctuidae</taxon>
        <taxon>Amphipyrinae</taxon>
        <taxon>Spodoptera</taxon>
    </lineage>
</organism>
<dbReference type="AlphaFoldDB" id="A0A2H1VIU5"/>